<gene>
    <name evidence="1" type="ORF">EVAR_82679_1</name>
</gene>
<protein>
    <submittedName>
        <fullName evidence="1">Uncharacterized protein</fullName>
    </submittedName>
</protein>
<evidence type="ECO:0000313" key="1">
    <source>
        <dbReference type="EMBL" id="GBP35744.1"/>
    </source>
</evidence>
<proteinExistence type="predicted"/>
<dbReference type="EMBL" id="BGZK01000308">
    <property type="protein sequence ID" value="GBP35744.1"/>
    <property type="molecule type" value="Genomic_DNA"/>
</dbReference>
<name>A0A4C1VCS8_EUMVA</name>
<dbReference type="AlphaFoldDB" id="A0A4C1VCS8"/>
<organism evidence="1 2">
    <name type="scientific">Eumeta variegata</name>
    <name type="common">Bagworm moth</name>
    <name type="synonym">Eumeta japonica</name>
    <dbReference type="NCBI Taxonomy" id="151549"/>
    <lineage>
        <taxon>Eukaryota</taxon>
        <taxon>Metazoa</taxon>
        <taxon>Ecdysozoa</taxon>
        <taxon>Arthropoda</taxon>
        <taxon>Hexapoda</taxon>
        <taxon>Insecta</taxon>
        <taxon>Pterygota</taxon>
        <taxon>Neoptera</taxon>
        <taxon>Endopterygota</taxon>
        <taxon>Lepidoptera</taxon>
        <taxon>Glossata</taxon>
        <taxon>Ditrysia</taxon>
        <taxon>Tineoidea</taxon>
        <taxon>Psychidae</taxon>
        <taxon>Oiketicinae</taxon>
        <taxon>Eumeta</taxon>
    </lineage>
</organism>
<sequence>MGILCVLYREDFCSPKAVIAGIETREHLNSSQFSVKENFGGPLPSFISSTPFIKYVILTHELELLVFMGGGNHLTLLLGCGVQQLFNSDLDNHALNLTMAHEGPYFENIWPPPVQTIRAAGGYSNNFNCHNTVEAELNLFTGVLDNETYPSWFQ</sequence>
<dbReference type="Proteomes" id="UP000299102">
    <property type="component" value="Unassembled WGS sequence"/>
</dbReference>
<accession>A0A4C1VCS8</accession>
<comment type="caution">
    <text evidence="1">The sequence shown here is derived from an EMBL/GenBank/DDBJ whole genome shotgun (WGS) entry which is preliminary data.</text>
</comment>
<reference evidence="1 2" key="1">
    <citation type="journal article" date="2019" name="Commun. Biol.">
        <title>The bagworm genome reveals a unique fibroin gene that provides high tensile strength.</title>
        <authorList>
            <person name="Kono N."/>
            <person name="Nakamura H."/>
            <person name="Ohtoshi R."/>
            <person name="Tomita M."/>
            <person name="Numata K."/>
            <person name="Arakawa K."/>
        </authorList>
    </citation>
    <scope>NUCLEOTIDE SEQUENCE [LARGE SCALE GENOMIC DNA]</scope>
</reference>
<evidence type="ECO:0000313" key="2">
    <source>
        <dbReference type="Proteomes" id="UP000299102"/>
    </source>
</evidence>
<keyword evidence="2" id="KW-1185">Reference proteome</keyword>